<feature type="compositionally biased region" description="Polar residues" evidence="1">
    <location>
        <begin position="768"/>
        <end position="789"/>
    </location>
</feature>
<dbReference type="AlphaFoldDB" id="A0A8J4SGU4"/>
<proteinExistence type="predicted"/>
<feature type="compositionally biased region" description="Basic and acidic residues" evidence="1">
    <location>
        <begin position="692"/>
        <end position="703"/>
    </location>
</feature>
<evidence type="ECO:0000313" key="4">
    <source>
        <dbReference type="Proteomes" id="UP000748531"/>
    </source>
</evidence>
<feature type="compositionally biased region" description="Polar residues" evidence="1">
    <location>
        <begin position="345"/>
        <end position="356"/>
    </location>
</feature>
<comment type="caution">
    <text evidence="3">The sequence shown here is derived from an EMBL/GenBank/DDBJ whole genome shotgun (WGS) entry which is preliminary data.</text>
</comment>
<keyword evidence="2" id="KW-1133">Transmembrane helix</keyword>
<dbReference type="EMBL" id="LUCH01006556">
    <property type="protein sequence ID" value="KAF5397248.1"/>
    <property type="molecule type" value="Genomic_DNA"/>
</dbReference>
<keyword evidence="2" id="KW-0812">Transmembrane</keyword>
<feature type="compositionally biased region" description="Low complexity" evidence="1">
    <location>
        <begin position="500"/>
        <end position="528"/>
    </location>
</feature>
<reference evidence="3" key="1">
    <citation type="submission" date="2019-05" db="EMBL/GenBank/DDBJ databases">
        <title>Annotation for the trematode Paragonimus heterotremus.</title>
        <authorList>
            <person name="Choi Y.-J."/>
        </authorList>
    </citation>
    <scope>NUCLEOTIDE SEQUENCE</scope>
    <source>
        <strain evidence="3">LC</strain>
    </source>
</reference>
<dbReference type="Proteomes" id="UP000748531">
    <property type="component" value="Unassembled WGS sequence"/>
</dbReference>
<feature type="compositionally biased region" description="Basic and acidic residues" evidence="1">
    <location>
        <begin position="748"/>
        <end position="763"/>
    </location>
</feature>
<evidence type="ECO:0000256" key="2">
    <source>
        <dbReference type="SAM" id="Phobius"/>
    </source>
</evidence>
<feature type="compositionally biased region" description="Low complexity" evidence="1">
    <location>
        <begin position="624"/>
        <end position="637"/>
    </location>
</feature>
<keyword evidence="4" id="KW-1185">Reference proteome</keyword>
<gene>
    <name evidence="3" type="ORF">PHET_09474</name>
</gene>
<feature type="transmembrane region" description="Helical" evidence="2">
    <location>
        <begin position="910"/>
        <end position="935"/>
    </location>
</feature>
<feature type="compositionally biased region" description="Basic and acidic residues" evidence="1">
    <location>
        <begin position="795"/>
        <end position="805"/>
    </location>
</feature>
<evidence type="ECO:0000313" key="3">
    <source>
        <dbReference type="EMBL" id="KAF5397248.1"/>
    </source>
</evidence>
<feature type="region of interest" description="Disordered" evidence="1">
    <location>
        <begin position="598"/>
        <end position="812"/>
    </location>
</feature>
<accession>A0A8J4SGU4</accession>
<organism evidence="3 4">
    <name type="scientific">Paragonimus heterotremus</name>
    <dbReference type="NCBI Taxonomy" id="100268"/>
    <lineage>
        <taxon>Eukaryota</taxon>
        <taxon>Metazoa</taxon>
        <taxon>Spiralia</taxon>
        <taxon>Lophotrochozoa</taxon>
        <taxon>Platyhelminthes</taxon>
        <taxon>Trematoda</taxon>
        <taxon>Digenea</taxon>
        <taxon>Plagiorchiida</taxon>
        <taxon>Troglotremata</taxon>
        <taxon>Troglotrematidae</taxon>
        <taxon>Paragonimus</taxon>
    </lineage>
</organism>
<feature type="region of interest" description="Disordered" evidence="1">
    <location>
        <begin position="498"/>
        <end position="550"/>
    </location>
</feature>
<sequence length="948" mass="103404">MLTNHPSQRLTYLEEPLVYDWSDTLSANTEVNSIASEAASHRRKLEKLRRDFLSSTAFTKTEDSLLASSPTASSQQAVSTQPILLDTLLAPDIWSANCHSETLSNSNIPTCDLQSHAFQFETVDDQVMHPPHLSNVIIDCGHSPTISESLTIDPSGSEDHASLFVRRPISVVFSDHDLCLSPAGHYSLQVNELVVASSSPINSPVLNTQGLPFDACSSPEPLVTLYSDGAPHFICTGPAHPCPCSRTEYANGASARTALFGVTITELDRSPEHKVQPTVTLFTEQRAHCTNHVQTNKVCANSFANWSCQNYASATADENRSSPTLVSNFNLPPYVRLTYRKESAQLTGTTPVQTKMNDQDPSYRSKSDYLPNRTGIRHSVSRPTEQQYSSTAHQSSNRMFSSAQPGEQIVMQYVTPSVVPECIYAPKGVNRCRTDLNKSPDLLRKKQSMDANLSKMDRTLKDFTSHLSQIDSTLGRMKGFGSLSQYLDSFSNFVGEGCESGQSSSRSPPSTRQASTQESVSSSHSGQSFDCNPIAFDTSPKPDDPKHPFALSSSLGASLTTLSSSVWSSLSPSTKMNGYRNTPVTTCATRRFDFSSSGQPTVAYPGKHASSSQANPAAFRDVSDNSCSSGSASVVSVEEPIFRRSSKPRPPADRLPANASKSDHRSTNVIHSQSGGLFKTGKHMRQSSSVSRPDDDRSEEHEQVGGSSSKVYPGSPEAQRLHVPRVAATTGQSAQHRQLHISSPELHVPTRRDHSDHHLEHRALPSTPDLSVNQSAISLSDNKRTNFYPSSHSSGSERSHYDRSSSSDTQESVNALTEHLSHLLRTGKERKARTVIGDLLCSSTSRSKLRGVIASLSSECHLTGSTVSSCLQCAILTGHFVNILNISINPSCLCDSFVDLASKGLSSSILFWYATFVPFVVLIFLWTLFNLYIILHILGSYVMYSGLH</sequence>
<feature type="compositionally biased region" description="Basic and acidic residues" evidence="1">
    <location>
        <begin position="357"/>
        <end position="367"/>
    </location>
</feature>
<protein>
    <submittedName>
        <fullName evidence="3">Uncharacterized protein</fullName>
    </submittedName>
</protein>
<feature type="region of interest" description="Disordered" evidence="1">
    <location>
        <begin position="345"/>
        <end position="400"/>
    </location>
</feature>
<name>A0A8J4SGU4_9TREM</name>
<evidence type="ECO:0000256" key="1">
    <source>
        <dbReference type="SAM" id="MobiDB-lite"/>
    </source>
</evidence>
<feature type="compositionally biased region" description="Polar residues" evidence="1">
    <location>
        <begin position="381"/>
        <end position="400"/>
    </location>
</feature>
<keyword evidence="2" id="KW-0472">Membrane</keyword>